<dbReference type="Proteomes" id="UP001610563">
    <property type="component" value="Unassembled WGS sequence"/>
</dbReference>
<organism evidence="2 3">
    <name type="scientific">Aspergillus keveii</name>
    <dbReference type="NCBI Taxonomy" id="714993"/>
    <lineage>
        <taxon>Eukaryota</taxon>
        <taxon>Fungi</taxon>
        <taxon>Dikarya</taxon>
        <taxon>Ascomycota</taxon>
        <taxon>Pezizomycotina</taxon>
        <taxon>Eurotiomycetes</taxon>
        <taxon>Eurotiomycetidae</taxon>
        <taxon>Eurotiales</taxon>
        <taxon>Aspergillaceae</taxon>
        <taxon>Aspergillus</taxon>
        <taxon>Aspergillus subgen. Nidulantes</taxon>
    </lineage>
</organism>
<keyword evidence="1" id="KW-1133">Transmembrane helix</keyword>
<evidence type="ECO:0000313" key="2">
    <source>
        <dbReference type="EMBL" id="KAL2799920.1"/>
    </source>
</evidence>
<gene>
    <name evidence="2" type="ORF">BJX66DRAFT_332545</name>
</gene>
<feature type="transmembrane region" description="Helical" evidence="1">
    <location>
        <begin position="73"/>
        <end position="94"/>
    </location>
</feature>
<name>A0ABR4GN43_9EURO</name>
<sequence length="121" mass="13285">MRITLNPKKTYLGFPSIQLLGQMVSSLGTSASLDKVEASLKPKFTQTLAHLNTYIGLFNRFADNTPLSVYRKIYFYGLGMALLEVLVTPVMVAWSDSSKCSALAAVRCAFLPLEVDGVYAQ</sequence>
<dbReference type="EMBL" id="JBFTWV010000005">
    <property type="protein sequence ID" value="KAL2799920.1"/>
    <property type="molecule type" value="Genomic_DNA"/>
</dbReference>
<comment type="caution">
    <text evidence="2">The sequence shown here is derived from an EMBL/GenBank/DDBJ whole genome shotgun (WGS) entry which is preliminary data.</text>
</comment>
<proteinExistence type="predicted"/>
<reference evidence="2 3" key="1">
    <citation type="submission" date="2024-07" db="EMBL/GenBank/DDBJ databases">
        <title>Section-level genome sequencing and comparative genomics of Aspergillus sections Usti and Cavernicolus.</title>
        <authorList>
            <consortium name="Lawrence Berkeley National Laboratory"/>
            <person name="Nybo J.L."/>
            <person name="Vesth T.C."/>
            <person name="Theobald S."/>
            <person name="Frisvad J.C."/>
            <person name="Larsen T.O."/>
            <person name="Kjaerboelling I."/>
            <person name="Rothschild-Mancinelli K."/>
            <person name="Lyhne E.K."/>
            <person name="Kogle M.E."/>
            <person name="Barry K."/>
            <person name="Clum A."/>
            <person name="Na H."/>
            <person name="Ledsgaard L."/>
            <person name="Lin J."/>
            <person name="Lipzen A."/>
            <person name="Kuo A."/>
            <person name="Riley R."/>
            <person name="Mondo S."/>
            <person name="Labutti K."/>
            <person name="Haridas S."/>
            <person name="Pangalinan J."/>
            <person name="Salamov A.A."/>
            <person name="Simmons B.A."/>
            <person name="Magnuson J.K."/>
            <person name="Chen J."/>
            <person name="Drula E."/>
            <person name="Henrissat B."/>
            <person name="Wiebenga A."/>
            <person name="Lubbers R.J."/>
            <person name="Gomes A.C."/>
            <person name="Makela M.R."/>
            <person name="Stajich J."/>
            <person name="Grigoriev I.V."/>
            <person name="Mortensen U.H."/>
            <person name="De Vries R.P."/>
            <person name="Baker S.E."/>
            <person name="Andersen M.R."/>
        </authorList>
    </citation>
    <scope>NUCLEOTIDE SEQUENCE [LARGE SCALE GENOMIC DNA]</scope>
    <source>
        <strain evidence="2 3">CBS 209.92</strain>
    </source>
</reference>
<protein>
    <submittedName>
        <fullName evidence="2">Uncharacterized protein</fullName>
    </submittedName>
</protein>
<accession>A0ABR4GN43</accession>
<evidence type="ECO:0000256" key="1">
    <source>
        <dbReference type="SAM" id="Phobius"/>
    </source>
</evidence>
<keyword evidence="3" id="KW-1185">Reference proteome</keyword>
<evidence type="ECO:0000313" key="3">
    <source>
        <dbReference type="Proteomes" id="UP001610563"/>
    </source>
</evidence>
<keyword evidence="1" id="KW-0472">Membrane</keyword>
<keyword evidence="1" id="KW-0812">Transmembrane</keyword>